<evidence type="ECO:0000313" key="2">
    <source>
        <dbReference type="Proteomes" id="UP000587942"/>
    </source>
</evidence>
<dbReference type="AlphaFoldDB" id="A0A846TDR4"/>
<organism evidence="1 2">
    <name type="scientific">Mesobacillus selenatarsenatis</name>
    <dbReference type="NCBI Taxonomy" id="388741"/>
    <lineage>
        <taxon>Bacteria</taxon>
        <taxon>Bacillati</taxon>
        <taxon>Bacillota</taxon>
        <taxon>Bacilli</taxon>
        <taxon>Bacillales</taxon>
        <taxon>Bacillaceae</taxon>
        <taxon>Mesobacillus</taxon>
    </lineage>
</organism>
<name>A0A846TDR4_9BACI</name>
<comment type="caution">
    <text evidence="1">The sequence shown here is derived from an EMBL/GenBank/DDBJ whole genome shotgun (WGS) entry which is preliminary data.</text>
</comment>
<dbReference type="RefSeq" id="WP_167833093.1">
    <property type="nucleotide sequence ID" value="NZ_JAAVUM010000010.1"/>
</dbReference>
<proteinExistence type="predicted"/>
<reference evidence="1 2" key="1">
    <citation type="submission" date="2020-03" db="EMBL/GenBank/DDBJ databases">
        <authorList>
            <person name="Sun Q."/>
        </authorList>
    </citation>
    <scope>NUCLEOTIDE SEQUENCE [LARGE SCALE GENOMIC DNA]</scope>
    <source>
        <strain evidence="1 2">KACC 21451</strain>
    </source>
</reference>
<sequence>MEEIEGIITLQEEIVTVNEMPLSKIFLNYNGKKIKLSICCGSDAEYQYDGIADIFYYEGNQPYYRGTNFVNDFFIDQADILEVLEKHTNELVKIKMMSYWENLV</sequence>
<dbReference type="Proteomes" id="UP000587942">
    <property type="component" value="Unassembled WGS sequence"/>
</dbReference>
<gene>
    <name evidence="1" type="ORF">GWK17_14540</name>
</gene>
<protein>
    <submittedName>
        <fullName evidence="1">Uncharacterized protein</fullName>
    </submittedName>
</protein>
<accession>A0A846TDR4</accession>
<evidence type="ECO:0000313" key="1">
    <source>
        <dbReference type="EMBL" id="NKE06673.1"/>
    </source>
</evidence>
<dbReference type="EMBL" id="JAAVUM010000010">
    <property type="protein sequence ID" value="NKE06673.1"/>
    <property type="molecule type" value="Genomic_DNA"/>
</dbReference>